<evidence type="ECO:0000256" key="1">
    <source>
        <dbReference type="SAM" id="Phobius"/>
    </source>
</evidence>
<dbReference type="PANTHER" id="PTHR37314:SF4">
    <property type="entry name" value="UPF0700 TRANSMEMBRANE PROTEIN YOAK"/>
    <property type="match status" value="1"/>
</dbReference>
<protein>
    <submittedName>
        <fullName evidence="2">Membrane protein</fullName>
    </submittedName>
</protein>
<sequence length="216" mass="23951">MQTEFHTKREFGLFLTFIGGAMDAFTFIKYNAFPVAQSGNLIIGIYDLYNRNVAQAIYKFAAVIAFFAGVVFTNLCRLFVEQRLKDDRFYLSVLVIEAITFGIVGLPMVILHLHLVLPVIAFVVSMQWTLFNTMEGQSYVNLYVSGNIKGLASEVVLFLFGKANLQNLGRYLLLTIFFVLGAISASLMLWIGGGSLAAFWIGGLFLGLTAVAWSTI</sequence>
<feature type="transmembrane region" description="Helical" evidence="1">
    <location>
        <begin position="89"/>
        <end position="122"/>
    </location>
</feature>
<feature type="transmembrane region" description="Helical" evidence="1">
    <location>
        <begin position="172"/>
        <end position="191"/>
    </location>
</feature>
<feature type="transmembrane region" description="Helical" evidence="1">
    <location>
        <begin position="12"/>
        <end position="30"/>
    </location>
</feature>
<feature type="transmembrane region" description="Helical" evidence="1">
    <location>
        <begin position="197"/>
        <end position="215"/>
    </location>
</feature>
<dbReference type="Pfam" id="PF06912">
    <property type="entry name" value="DUF1275"/>
    <property type="match status" value="1"/>
</dbReference>
<gene>
    <name evidence="2" type="ORF">JCM31185_06630</name>
</gene>
<dbReference type="Proteomes" id="UP001628078">
    <property type="component" value="Unassembled WGS sequence"/>
</dbReference>
<dbReference type="InterPro" id="IPR010699">
    <property type="entry name" value="DUF1275"/>
</dbReference>
<comment type="caution">
    <text evidence="2">The sequence shown here is derived from an EMBL/GenBank/DDBJ whole genome shotgun (WGS) entry which is preliminary data.</text>
</comment>
<feature type="transmembrane region" description="Helical" evidence="1">
    <location>
        <begin position="56"/>
        <end position="80"/>
    </location>
</feature>
<name>A0ABQ5JP82_9LACO</name>
<dbReference type="PANTHER" id="PTHR37314">
    <property type="entry name" value="SLR0142 PROTEIN"/>
    <property type="match status" value="1"/>
</dbReference>
<reference evidence="2 3" key="1">
    <citation type="submission" date="2022-03" db="EMBL/GenBank/DDBJ databases">
        <title>Draft genome sequence of Furfurilactobacillus curtus JCM 31185.</title>
        <authorList>
            <person name="Suzuki S."/>
            <person name="Endo A."/>
            <person name="Kajikawa A."/>
        </authorList>
    </citation>
    <scope>NUCLEOTIDE SEQUENCE [LARGE SCALE GENOMIC DNA]</scope>
    <source>
        <strain evidence="2 3">JCM 31185</strain>
    </source>
</reference>
<evidence type="ECO:0000313" key="3">
    <source>
        <dbReference type="Proteomes" id="UP001628078"/>
    </source>
</evidence>
<dbReference type="RefSeq" id="WP_407882635.1">
    <property type="nucleotide sequence ID" value="NZ_BQXO01000002.1"/>
</dbReference>
<keyword evidence="1" id="KW-0812">Transmembrane</keyword>
<proteinExistence type="predicted"/>
<accession>A0ABQ5JP82</accession>
<feature type="transmembrane region" description="Helical" evidence="1">
    <location>
        <begin position="142"/>
        <end position="160"/>
    </location>
</feature>
<keyword evidence="1" id="KW-1133">Transmembrane helix</keyword>
<keyword evidence="3" id="KW-1185">Reference proteome</keyword>
<dbReference type="EMBL" id="BQXO01000002">
    <property type="protein sequence ID" value="GKT05374.1"/>
    <property type="molecule type" value="Genomic_DNA"/>
</dbReference>
<organism evidence="2 3">
    <name type="scientific">Furfurilactobacillus curtus</name>
    <dbReference type="NCBI Taxonomy" id="1746200"/>
    <lineage>
        <taxon>Bacteria</taxon>
        <taxon>Bacillati</taxon>
        <taxon>Bacillota</taxon>
        <taxon>Bacilli</taxon>
        <taxon>Lactobacillales</taxon>
        <taxon>Lactobacillaceae</taxon>
        <taxon>Furfurilactobacillus</taxon>
    </lineage>
</organism>
<keyword evidence="1" id="KW-0472">Membrane</keyword>
<evidence type="ECO:0000313" key="2">
    <source>
        <dbReference type="EMBL" id="GKT05374.1"/>
    </source>
</evidence>